<evidence type="ECO:0000313" key="4">
    <source>
        <dbReference type="Proteomes" id="UP000059542"/>
    </source>
</evidence>
<dbReference type="AlphaFoldDB" id="A0A0U4C1Z9"/>
<organism evidence="3 4">
    <name type="scientific">Hymenobacter sedentarius</name>
    <dbReference type="NCBI Taxonomy" id="1411621"/>
    <lineage>
        <taxon>Bacteria</taxon>
        <taxon>Pseudomonadati</taxon>
        <taxon>Bacteroidota</taxon>
        <taxon>Cytophagia</taxon>
        <taxon>Cytophagales</taxon>
        <taxon>Hymenobacteraceae</taxon>
        <taxon>Hymenobacter</taxon>
    </lineage>
</organism>
<reference evidence="3 4" key="1">
    <citation type="submission" date="2015-12" db="EMBL/GenBank/DDBJ databases">
        <authorList>
            <person name="Shamseldin A."/>
            <person name="Moawad H."/>
            <person name="Abd El-Rahim W.M."/>
            <person name="Sadowsky M.J."/>
        </authorList>
    </citation>
    <scope>NUCLEOTIDE SEQUENCE [LARGE SCALE GENOMIC DNA]</scope>
    <source>
        <strain evidence="3 4">DG5B</strain>
    </source>
</reference>
<dbReference type="STRING" id="1411621.AUC43_17340"/>
<dbReference type="Pfam" id="PF18962">
    <property type="entry name" value="Por_Secre_tail"/>
    <property type="match status" value="1"/>
</dbReference>
<feature type="chain" id="PRO_5006847464" description="Secretion system C-terminal sorting domain-containing protein" evidence="1">
    <location>
        <begin position="20"/>
        <end position="278"/>
    </location>
</feature>
<keyword evidence="4" id="KW-1185">Reference proteome</keyword>
<accession>A0A0U4C1Z9</accession>
<evidence type="ECO:0000259" key="2">
    <source>
        <dbReference type="Pfam" id="PF18962"/>
    </source>
</evidence>
<gene>
    <name evidence="3" type="ORF">AUC43_17340</name>
</gene>
<protein>
    <recommendedName>
        <fullName evidence="2">Secretion system C-terminal sorting domain-containing protein</fullName>
    </recommendedName>
</protein>
<evidence type="ECO:0000256" key="1">
    <source>
        <dbReference type="SAM" id="SignalP"/>
    </source>
</evidence>
<sequence>MKIFAVLLFFGWLLGSAGAVSGQGTGFSAGQSSGTHVVHPATLRFYCTPANTQCQQLDADGDGVVDFDLLVQYGGSIYTLARSLFPAAWQVLADSTGAPAAYAPAAPLPYGEPIGPRTARRTWTGEGQLVQVTTYAGQFRESGNWAQDTLTRYLGIRQWQGGAWRYGYLQTRRQAATPLSPIYVTAYAMQTVVTATAPPSLAGFEAYPNPASDVLTVGLPALAAAEVQLRDLTGWSVYRQVVSQQRTVRVPLAGLPPGIYLVQLQTAAGIATRRIAKE</sequence>
<dbReference type="OrthoDB" id="7443339at2"/>
<feature type="signal peptide" evidence="1">
    <location>
        <begin position="1"/>
        <end position="19"/>
    </location>
</feature>
<dbReference type="KEGG" id="hyg:AUC43_17340"/>
<proteinExistence type="predicted"/>
<keyword evidence="1" id="KW-0732">Signal</keyword>
<feature type="domain" description="Secretion system C-terminal sorting" evidence="2">
    <location>
        <begin position="207"/>
        <end position="273"/>
    </location>
</feature>
<dbReference type="InterPro" id="IPR026444">
    <property type="entry name" value="Secre_tail"/>
</dbReference>
<name>A0A0U4C1Z9_9BACT</name>
<dbReference type="Proteomes" id="UP000059542">
    <property type="component" value="Chromosome"/>
</dbReference>
<evidence type="ECO:0000313" key="3">
    <source>
        <dbReference type="EMBL" id="ALW86689.1"/>
    </source>
</evidence>
<dbReference type="EMBL" id="CP013909">
    <property type="protein sequence ID" value="ALW86689.1"/>
    <property type="molecule type" value="Genomic_DNA"/>
</dbReference>
<dbReference type="RefSeq" id="WP_068196571.1">
    <property type="nucleotide sequence ID" value="NZ_CP013909.1"/>
</dbReference>
<dbReference type="NCBIfam" id="TIGR04183">
    <property type="entry name" value="Por_Secre_tail"/>
    <property type="match status" value="1"/>
</dbReference>